<protein>
    <submittedName>
        <fullName evidence="4">Protease Do-like 5, chloroplastic</fullName>
    </submittedName>
</protein>
<organism evidence="4 5">
    <name type="scientific">Sesamum alatum</name>
    <dbReference type="NCBI Taxonomy" id="300844"/>
    <lineage>
        <taxon>Eukaryota</taxon>
        <taxon>Viridiplantae</taxon>
        <taxon>Streptophyta</taxon>
        <taxon>Embryophyta</taxon>
        <taxon>Tracheophyta</taxon>
        <taxon>Spermatophyta</taxon>
        <taxon>Magnoliopsida</taxon>
        <taxon>eudicotyledons</taxon>
        <taxon>Gunneridae</taxon>
        <taxon>Pentapetalae</taxon>
        <taxon>asterids</taxon>
        <taxon>lamiids</taxon>
        <taxon>Lamiales</taxon>
        <taxon>Pedaliaceae</taxon>
        <taxon>Sesamum</taxon>
    </lineage>
</organism>
<keyword evidence="3" id="KW-0378">Hydrolase</keyword>
<dbReference type="Pfam" id="PF13365">
    <property type="entry name" value="Trypsin_2"/>
    <property type="match status" value="1"/>
</dbReference>
<dbReference type="GO" id="GO:0004252">
    <property type="term" value="F:serine-type endopeptidase activity"/>
    <property type="evidence" value="ECO:0007669"/>
    <property type="project" value="InterPro"/>
</dbReference>
<dbReference type="SUPFAM" id="SSF50494">
    <property type="entry name" value="Trypsin-like serine proteases"/>
    <property type="match status" value="1"/>
</dbReference>
<dbReference type="EMBL" id="JACGWO010000001">
    <property type="protein sequence ID" value="KAK4440181.1"/>
    <property type="molecule type" value="Genomic_DNA"/>
</dbReference>
<reference evidence="4" key="1">
    <citation type="submission" date="2020-06" db="EMBL/GenBank/DDBJ databases">
        <authorList>
            <person name="Li T."/>
            <person name="Hu X."/>
            <person name="Zhang T."/>
            <person name="Song X."/>
            <person name="Zhang H."/>
            <person name="Dai N."/>
            <person name="Sheng W."/>
            <person name="Hou X."/>
            <person name="Wei L."/>
        </authorList>
    </citation>
    <scope>NUCLEOTIDE SEQUENCE</scope>
    <source>
        <strain evidence="4">3651</strain>
        <tissue evidence="4">Leaf</tissue>
    </source>
</reference>
<keyword evidence="2 4" id="KW-0645">Protease</keyword>
<proteinExistence type="inferred from homology"/>
<dbReference type="PANTHER" id="PTHR43343">
    <property type="entry name" value="PEPTIDASE S12"/>
    <property type="match status" value="1"/>
</dbReference>
<name>A0AAE2CZC7_9LAMI</name>
<evidence type="ECO:0000256" key="3">
    <source>
        <dbReference type="ARBA" id="ARBA00022801"/>
    </source>
</evidence>
<dbReference type="InterPro" id="IPR043504">
    <property type="entry name" value="Peptidase_S1_PA_chymotrypsin"/>
</dbReference>
<sequence length="317" mass="33961">MAKLGFVMCMPLPSPLPPHQNRPPSNSDNTTLCLTRRQSFIFTSSSLLSSYLLMRQNPNLSTTFPSAIAQEIDELDQEETRPVKIFQETSSCVVFIKDLQLTKSPKTTSEVGLAEDENAKVEGTGSGFIWDKFGHIVTNYHVVSKLATDTSGLQRCKVSLVDSAGNSITREGTLIGFDPDYDLAVLKVDAVGNELKAATIGTSRELQVGQSCFAIGNPYGFENTLTTGVISGLGREIPSPNGRAIRGAIQTDAAINAGNSGGPLIDSYGHVIGVNTATFTRKGSGISSGVNFAIPIDTAVRVVPYLIVYGTPYTDRY</sequence>
<evidence type="ECO:0000256" key="1">
    <source>
        <dbReference type="ARBA" id="ARBA00010541"/>
    </source>
</evidence>
<dbReference type="Gene3D" id="2.40.10.10">
    <property type="entry name" value="Trypsin-like serine proteases"/>
    <property type="match status" value="2"/>
</dbReference>
<comment type="similarity">
    <text evidence="1">Belongs to the peptidase S1C family.</text>
</comment>
<dbReference type="GO" id="GO:0006508">
    <property type="term" value="P:proteolysis"/>
    <property type="evidence" value="ECO:0007669"/>
    <property type="project" value="UniProtKB-KW"/>
</dbReference>
<dbReference type="InterPro" id="IPR009003">
    <property type="entry name" value="Peptidase_S1_PA"/>
</dbReference>
<dbReference type="PANTHER" id="PTHR43343:SF6">
    <property type="entry name" value="PROTEASE DO-LIKE 5, CHLOROPLASTIC ISOFORM X1"/>
    <property type="match status" value="1"/>
</dbReference>
<dbReference type="PRINTS" id="PR00834">
    <property type="entry name" value="PROTEASES2C"/>
</dbReference>
<evidence type="ECO:0000256" key="2">
    <source>
        <dbReference type="ARBA" id="ARBA00022670"/>
    </source>
</evidence>
<evidence type="ECO:0000313" key="4">
    <source>
        <dbReference type="EMBL" id="KAK4440181.1"/>
    </source>
</evidence>
<accession>A0AAE2CZC7</accession>
<dbReference type="AlphaFoldDB" id="A0AAE2CZC7"/>
<evidence type="ECO:0000313" key="5">
    <source>
        <dbReference type="Proteomes" id="UP001293254"/>
    </source>
</evidence>
<comment type="caution">
    <text evidence="4">The sequence shown here is derived from an EMBL/GenBank/DDBJ whole genome shotgun (WGS) entry which is preliminary data.</text>
</comment>
<dbReference type="InterPro" id="IPR001940">
    <property type="entry name" value="Peptidase_S1C"/>
</dbReference>
<keyword evidence="5" id="KW-1185">Reference proteome</keyword>
<gene>
    <name evidence="4" type="ORF">Salat_0353000</name>
</gene>
<reference evidence="4" key="2">
    <citation type="journal article" date="2024" name="Plant">
        <title>Genomic evolution and insights into agronomic trait innovations of Sesamum species.</title>
        <authorList>
            <person name="Miao H."/>
            <person name="Wang L."/>
            <person name="Qu L."/>
            <person name="Liu H."/>
            <person name="Sun Y."/>
            <person name="Le M."/>
            <person name="Wang Q."/>
            <person name="Wei S."/>
            <person name="Zheng Y."/>
            <person name="Lin W."/>
            <person name="Duan Y."/>
            <person name="Cao H."/>
            <person name="Xiong S."/>
            <person name="Wang X."/>
            <person name="Wei L."/>
            <person name="Li C."/>
            <person name="Ma Q."/>
            <person name="Ju M."/>
            <person name="Zhao R."/>
            <person name="Li G."/>
            <person name="Mu C."/>
            <person name="Tian Q."/>
            <person name="Mei H."/>
            <person name="Zhang T."/>
            <person name="Gao T."/>
            <person name="Zhang H."/>
        </authorList>
    </citation>
    <scope>NUCLEOTIDE SEQUENCE</scope>
    <source>
        <strain evidence="4">3651</strain>
    </source>
</reference>
<dbReference type="InterPro" id="IPR051201">
    <property type="entry name" value="Chloro_Bact_Ser_Proteases"/>
</dbReference>
<dbReference type="Proteomes" id="UP001293254">
    <property type="component" value="Unassembled WGS sequence"/>
</dbReference>